<dbReference type="Proteomes" id="UP000576225">
    <property type="component" value="Unassembled WGS sequence"/>
</dbReference>
<evidence type="ECO:0000313" key="1">
    <source>
        <dbReference type="EMBL" id="NMD86378.1"/>
    </source>
</evidence>
<proteinExistence type="predicted"/>
<sequence>MCNILTGYINPEGWREDFFQVCREFNRPYEIETDDILAPLQREKVVPFRLTKEFCDCCTAIGGGSADEPELAEHIRFFRALQRCPKLRFIEIFNHFYSEQSDRELRAEKEIPLRKTHIDQLTPVMLAELPEDTVLRILLYRKSW</sequence>
<comment type="caution">
    <text evidence="1">The sequence shown here is derived from an EMBL/GenBank/DDBJ whole genome shotgun (WGS) entry which is preliminary data.</text>
</comment>
<name>A0A848ATB1_9BACT</name>
<dbReference type="AlphaFoldDB" id="A0A848ATB1"/>
<reference evidence="1 2" key="1">
    <citation type="submission" date="2020-04" db="EMBL/GenBank/DDBJ databases">
        <authorList>
            <person name="Hitch T.C.A."/>
            <person name="Wylensek D."/>
            <person name="Clavel T."/>
        </authorList>
    </citation>
    <scope>NUCLEOTIDE SEQUENCE [LARGE SCALE GENOMIC DNA]</scope>
    <source>
        <strain evidence="1 2">COR2-253-APC-1A</strain>
    </source>
</reference>
<protein>
    <submittedName>
        <fullName evidence="1">Uncharacterized protein</fullName>
    </submittedName>
</protein>
<organism evidence="1 2">
    <name type="scientific">Victivallis vadensis</name>
    <dbReference type="NCBI Taxonomy" id="172901"/>
    <lineage>
        <taxon>Bacteria</taxon>
        <taxon>Pseudomonadati</taxon>
        <taxon>Lentisphaerota</taxon>
        <taxon>Lentisphaeria</taxon>
        <taxon>Victivallales</taxon>
        <taxon>Victivallaceae</taxon>
        <taxon>Victivallis</taxon>
    </lineage>
</organism>
<gene>
    <name evidence="1" type="ORF">HF882_07250</name>
</gene>
<dbReference type="RefSeq" id="WP_168962139.1">
    <property type="nucleotide sequence ID" value="NZ_JABAEW010000010.1"/>
</dbReference>
<dbReference type="EMBL" id="JABAEW010000010">
    <property type="protein sequence ID" value="NMD86378.1"/>
    <property type="molecule type" value="Genomic_DNA"/>
</dbReference>
<accession>A0A848ATB1</accession>
<evidence type="ECO:0000313" key="2">
    <source>
        <dbReference type="Proteomes" id="UP000576225"/>
    </source>
</evidence>